<organism evidence="2 3">
    <name type="scientific">Sphaerochaeta associata</name>
    <dbReference type="NCBI Taxonomy" id="1129264"/>
    <lineage>
        <taxon>Bacteria</taxon>
        <taxon>Pseudomonadati</taxon>
        <taxon>Spirochaetota</taxon>
        <taxon>Spirochaetia</taxon>
        <taxon>Spirochaetales</taxon>
        <taxon>Sphaerochaetaceae</taxon>
        <taxon>Sphaerochaeta</taxon>
    </lineage>
</organism>
<dbReference type="Proteomes" id="UP000829708">
    <property type="component" value="Chromosome"/>
</dbReference>
<name>A0ABY4D7Z9_9SPIR</name>
<evidence type="ECO:0000256" key="1">
    <source>
        <dbReference type="SAM" id="MobiDB-lite"/>
    </source>
</evidence>
<keyword evidence="3" id="KW-1185">Reference proteome</keyword>
<gene>
    <name evidence="2" type="ORF">MUG09_12670</name>
</gene>
<dbReference type="EMBL" id="CP094929">
    <property type="protein sequence ID" value="UOM50408.1"/>
    <property type="molecule type" value="Genomic_DNA"/>
</dbReference>
<accession>A0ABY4D7Z9</accession>
<evidence type="ECO:0000313" key="3">
    <source>
        <dbReference type="Proteomes" id="UP000829708"/>
    </source>
</evidence>
<dbReference type="RefSeq" id="WP_244771799.1">
    <property type="nucleotide sequence ID" value="NZ_CP094929.1"/>
</dbReference>
<evidence type="ECO:0008006" key="4">
    <source>
        <dbReference type="Google" id="ProtNLM"/>
    </source>
</evidence>
<reference evidence="3" key="1">
    <citation type="journal article" date="2024" name="J Bioinform Genom">
        <title>Complete genome sequence of the type strain bacterium Sphaerochaeta associata GLS2t (VKM B-2742)t.</title>
        <authorList>
            <person name="Troshina O.Y."/>
            <person name="Tepeeva A.N."/>
            <person name="Arzamasceva V.O."/>
            <person name="Whitman W.B."/>
            <person name="Varghese N."/>
            <person name="Shapiro N."/>
            <person name="Woyke T."/>
            <person name="Kripides N.C."/>
            <person name="Vasilenko O.V."/>
        </authorList>
    </citation>
    <scope>NUCLEOTIDE SEQUENCE [LARGE SCALE GENOMIC DNA]</scope>
    <source>
        <strain evidence="3">GLS2T</strain>
    </source>
</reference>
<evidence type="ECO:0000313" key="2">
    <source>
        <dbReference type="EMBL" id="UOM50408.1"/>
    </source>
</evidence>
<protein>
    <recommendedName>
        <fullName evidence="4">Outer membrane protein beta-barrel domain-containing protein</fullName>
    </recommendedName>
</protein>
<feature type="compositionally biased region" description="Polar residues" evidence="1">
    <location>
        <begin position="35"/>
        <end position="54"/>
    </location>
</feature>
<sequence>MNKTWSVVLIILACLTVLSGTYWYFAMRPETQTVEQGEPVQTQHLESSVQSQAAPTLEDTAEPALPVEPMQEVQEVQPVEAVQQQTIVEVPIQMPVMDDTAPLPPPIDPLIQSGLLKLPTSSAPSVPIPFAVPQPLVRASTTTETPKEEPVAPDTDDEIVLDEEPIAVKPEVMALEAEEPVAPIAGESEKVVLTPIAPQTPQIPTNRVQIDPEPLSWTIGAAISFANFDLPSLNNNGFSFQVDVLKHTDTLFSFGGALEYGQVDGNSYLSTLAKGQWTFREDKAFNIPVSVSLGPTFLFETNTEFGLTAKASAGFSYEIVKDLRFFYQAGIQARWMITKNDLTVSLEPMHIGFSYSF</sequence>
<feature type="region of interest" description="Disordered" evidence="1">
    <location>
        <begin position="35"/>
        <end position="56"/>
    </location>
</feature>
<proteinExistence type="predicted"/>